<dbReference type="OrthoDB" id="9776369at2"/>
<dbReference type="EMBL" id="JAAAHS010000088">
    <property type="protein sequence ID" value="NBE52530.1"/>
    <property type="molecule type" value="Genomic_DNA"/>
</dbReference>
<dbReference type="Proteomes" id="UP000598297">
    <property type="component" value="Unassembled WGS sequence"/>
</dbReference>
<sequence>MIKFGPPETVPERYRGRHVRVHNPSITVVRTSEGEVAELGRVIAAKLRTATGPTALCLPLRGLSTLSTPPSYGNGSPSYDNESSPSPVPVQAAGTAPVPAVGAAAAGPYHEPETDAVLFSALREDLRGSAVEIHELDTHINSTAFGRAAADRLHALIEAQAAGGAMRATA</sequence>
<feature type="region of interest" description="Disordered" evidence="1">
    <location>
        <begin position="67"/>
        <end position="93"/>
    </location>
</feature>
<gene>
    <name evidence="3" type="ORF">GUY60_14055</name>
</gene>
<evidence type="ECO:0000313" key="3">
    <source>
        <dbReference type="EMBL" id="NBE52530.1"/>
    </source>
</evidence>
<dbReference type="Gene3D" id="3.40.50.12030">
    <property type="entry name" value="Uncharacterised protein family UPF0261, NC domain"/>
    <property type="match status" value="2"/>
</dbReference>
<dbReference type="PANTHER" id="PTHR31862">
    <property type="entry name" value="UPF0261 DOMAIN PROTEIN (AFU_ORTHOLOGUE AFUA_1G10120)"/>
    <property type="match status" value="1"/>
</dbReference>
<name>A0A964UVR9_9ACTN</name>
<evidence type="ECO:0000313" key="4">
    <source>
        <dbReference type="Proteomes" id="UP000598297"/>
    </source>
</evidence>
<dbReference type="InterPro" id="IPR051353">
    <property type="entry name" value="Tobamovirus_resist_UPF0261"/>
</dbReference>
<dbReference type="AlphaFoldDB" id="A0A964UVR9"/>
<dbReference type="InterPro" id="IPR056778">
    <property type="entry name" value="UPF0261_C"/>
</dbReference>
<keyword evidence="4" id="KW-1185">Reference proteome</keyword>
<evidence type="ECO:0000259" key="2">
    <source>
        <dbReference type="Pfam" id="PF23189"/>
    </source>
</evidence>
<dbReference type="PANTHER" id="PTHR31862:SF1">
    <property type="entry name" value="UPF0261 DOMAIN PROTEIN (AFU_ORTHOLOGUE AFUA_1G10120)"/>
    <property type="match status" value="1"/>
</dbReference>
<feature type="compositionally biased region" description="Polar residues" evidence="1">
    <location>
        <begin position="67"/>
        <end position="85"/>
    </location>
</feature>
<evidence type="ECO:0000256" key="1">
    <source>
        <dbReference type="SAM" id="MobiDB-lite"/>
    </source>
</evidence>
<dbReference type="Pfam" id="PF23189">
    <property type="entry name" value="UPF0261_C"/>
    <property type="match status" value="2"/>
</dbReference>
<protein>
    <recommendedName>
        <fullName evidence="2">UPF0261 domain-containing protein</fullName>
    </recommendedName>
</protein>
<feature type="domain" description="UPF0261" evidence="2">
    <location>
        <begin position="1"/>
        <end position="69"/>
    </location>
</feature>
<reference evidence="3" key="1">
    <citation type="submission" date="2020-01" db="EMBL/GenBank/DDBJ databases">
        <title>Whole-genome analyses of novel actinobacteria.</title>
        <authorList>
            <person name="Sahin N."/>
        </authorList>
    </citation>
    <scope>NUCLEOTIDE SEQUENCE</scope>
    <source>
        <strain evidence="3">YC537</strain>
    </source>
</reference>
<accession>A0A964UVR9</accession>
<comment type="caution">
    <text evidence="3">The sequence shown here is derived from an EMBL/GenBank/DDBJ whole genome shotgun (WGS) entry which is preliminary data.</text>
</comment>
<feature type="domain" description="UPF0261" evidence="2">
    <location>
        <begin position="105"/>
        <end position="156"/>
    </location>
</feature>
<proteinExistence type="predicted"/>
<organism evidence="3 4">
    <name type="scientific">Streptomyces boluensis</name>
    <dbReference type="NCBI Taxonomy" id="1775135"/>
    <lineage>
        <taxon>Bacteria</taxon>
        <taxon>Bacillati</taxon>
        <taxon>Actinomycetota</taxon>
        <taxon>Actinomycetes</taxon>
        <taxon>Kitasatosporales</taxon>
        <taxon>Streptomycetaceae</taxon>
        <taxon>Streptomyces</taxon>
    </lineage>
</organism>